<proteinExistence type="predicted"/>
<gene>
    <name evidence="1" type="ORF">SPARVUS_LOCUS10955912</name>
</gene>
<comment type="caution">
    <text evidence="1">The sequence shown here is derived from an EMBL/GenBank/DDBJ whole genome shotgun (WGS) entry which is preliminary data.</text>
</comment>
<evidence type="ECO:0000313" key="1">
    <source>
        <dbReference type="EMBL" id="CAI9589881.1"/>
    </source>
</evidence>
<keyword evidence="2" id="KW-1185">Reference proteome</keyword>
<evidence type="ECO:0000313" key="2">
    <source>
        <dbReference type="Proteomes" id="UP001162483"/>
    </source>
</evidence>
<organism evidence="1 2">
    <name type="scientific">Staurois parvus</name>
    <dbReference type="NCBI Taxonomy" id="386267"/>
    <lineage>
        <taxon>Eukaryota</taxon>
        <taxon>Metazoa</taxon>
        <taxon>Chordata</taxon>
        <taxon>Craniata</taxon>
        <taxon>Vertebrata</taxon>
        <taxon>Euteleostomi</taxon>
        <taxon>Amphibia</taxon>
        <taxon>Batrachia</taxon>
        <taxon>Anura</taxon>
        <taxon>Neobatrachia</taxon>
        <taxon>Ranoidea</taxon>
        <taxon>Ranidae</taxon>
        <taxon>Staurois</taxon>
    </lineage>
</organism>
<name>A0ABN9F192_9NEOB</name>
<dbReference type="EMBL" id="CATNWA010016099">
    <property type="protein sequence ID" value="CAI9589881.1"/>
    <property type="molecule type" value="Genomic_DNA"/>
</dbReference>
<accession>A0ABN9F192</accession>
<sequence length="60" mass="6790">PRSLLGPVTCCSRSDLPIKEWHLWGARGREYPNLTGTRSHFCCDRLGDRKRKLSSPPPSP</sequence>
<protein>
    <submittedName>
        <fullName evidence="1">Uncharacterized protein</fullName>
    </submittedName>
</protein>
<feature type="non-terminal residue" evidence="1">
    <location>
        <position position="1"/>
    </location>
</feature>
<reference evidence="1" key="1">
    <citation type="submission" date="2023-05" db="EMBL/GenBank/DDBJ databases">
        <authorList>
            <person name="Stuckert A."/>
        </authorList>
    </citation>
    <scope>NUCLEOTIDE SEQUENCE</scope>
</reference>
<dbReference type="Proteomes" id="UP001162483">
    <property type="component" value="Unassembled WGS sequence"/>
</dbReference>